<name>A0A5N5WZ36_9EURO</name>
<keyword evidence="3" id="KW-1185">Reference proteome</keyword>
<feature type="transmembrane region" description="Helical" evidence="1">
    <location>
        <begin position="16"/>
        <end position="34"/>
    </location>
</feature>
<dbReference type="Proteomes" id="UP000326565">
    <property type="component" value="Unassembled WGS sequence"/>
</dbReference>
<evidence type="ECO:0000313" key="2">
    <source>
        <dbReference type="EMBL" id="KAB8073017.1"/>
    </source>
</evidence>
<evidence type="ECO:0000256" key="1">
    <source>
        <dbReference type="SAM" id="Phobius"/>
    </source>
</evidence>
<keyword evidence="1" id="KW-0812">Transmembrane</keyword>
<protein>
    <submittedName>
        <fullName evidence="2">Uncharacterized protein</fullName>
    </submittedName>
</protein>
<organism evidence="2 3">
    <name type="scientific">Aspergillus leporis</name>
    <dbReference type="NCBI Taxonomy" id="41062"/>
    <lineage>
        <taxon>Eukaryota</taxon>
        <taxon>Fungi</taxon>
        <taxon>Dikarya</taxon>
        <taxon>Ascomycota</taxon>
        <taxon>Pezizomycotina</taxon>
        <taxon>Eurotiomycetes</taxon>
        <taxon>Eurotiomycetidae</taxon>
        <taxon>Eurotiales</taxon>
        <taxon>Aspergillaceae</taxon>
        <taxon>Aspergillus</taxon>
        <taxon>Aspergillus subgen. Circumdati</taxon>
    </lineage>
</organism>
<keyword evidence="1" id="KW-1133">Transmembrane helix</keyword>
<reference evidence="2 3" key="1">
    <citation type="submission" date="2019-04" db="EMBL/GenBank/DDBJ databases">
        <title>Friends and foes A comparative genomics study of 23 Aspergillus species from section Flavi.</title>
        <authorList>
            <consortium name="DOE Joint Genome Institute"/>
            <person name="Kjaerbolling I."/>
            <person name="Vesth T."/>
            <person name="Frisvad J.C."/>
            <person name="Nybo J.L."/>
            <person name="Theobald S."/>
            <person name="Kildgaard S."/>
            <person name="Isbrandt T."/>
            <person name="Kuo A."/>
            <person name="Sato A."/>
            <person name="Lyhne E.K."/>
            <person name="Kogle M.E."/>
            <person name="Wiebenga A."/>
            <person name="Kun R.S."/>
            <person name="Lubbers R.J."/>
            <person name="Makela M.R."/>
            <person name="Barry K."/>
            <person name="Chovatia M."/>
            <person name="Clum A."/>
            <person name="Daum C."/>
            <person name="Haridas S."/>
            <person name="He G."/>
            <person name="LaButti K."/>
            <person name="Lipzen A."/>
            <person name="Mondo S."/>
            <person name="Riley R."/>
            <person name="Salamov A."/>
            <person name="Simmons B.A."/>
            <person name="Magnuson J.K."/>
            <person name="Henrissat B."/>
            <person name="Mortensen U.H."/>
            <person name="Larsen T.O."/>
            <person name="Devries R.P."/>
            <person name="Grigoriev I.V."/>
            <person name="Machida M."/>
            <person name="Baker S.E."/>
            <person name="Andersen M.R."/>
        </authorList>
    </citation>
    <scope>NUCLEOTIDE SEQUENCE [LARGE SCALE GENOMIC DNA]</scope>
    <source>
        <strain evidence="2 3">CBS 151.66</strain>
    </source>
</reference>
<keyword evidence="1" id="KW-0472">Membrane</keyword>
<proteinExistence type="predicted"/>
<evidence type="ECO:0000313" key="3">
    <source>
        <dbReference type="Proteomes" id="UP000326565"/>
    </source>
</evidence>
<gene>
    <name evidence="2" type="ORF">BDV29DRAFT_142824</name>
</gene>
<dbReference type="EMBL" id="ML732235">
    <property type="protein sequence ID" value="KAB8073017.1"/>
    <property type="molecule type" value="Genomic_DNA"/>
</dbReference>
<sequence length="108" mass="12560">MYDLRYPSDSTSTWEPWMNLSFLFFFTCLGFYQLNPRLRSATSVAKPLRFAEVLRLGKPEQSLQSFYRSTLILLFYKLNPSSLIRFSVFSFFAALSKLAPFADIFSVV</sequence>
<accession>A0A5N5WZ36</accession>
<dbReference type="AlphaFoldDB" id="A0A5N5WZ36"/>